<evidence type="ECO:0000256" key="5">
    <source>
        <dbReference type="ARBA" id="ARBA00022728"/>
    </source>
</evidence>
<keyword evidence="4" id="KW-0479">Metal-binding</keyword>
<comment type="similarity">
    <text evidence="2">Belongs to the SF3A2 family.</text>
</comment>
<evidence type="ECO:0000256" key="8">
    <source>
        <dbReference type="ARBA" id="ARBA00023187"/>
    </source>
</evidence>
<dbReference type="GO" id="GO:0008270">
    <property type="term" value="F:zinc ion binding"/>
    <property type="evidence" value="ECO:0007669"/>
    <property type="project" value="UniProtKB-KW"/>
</dbReference>
<dbReference type="AlphaFoldDB" id="A0AAD3HJM7"/>
<evidence type="ECO:0000259" key="11">
    <source>
        <dbReference type="PROSITE" id="PS50171"/>
    </source>
</evidence>
<gene>
    <name evidence="12" type="ORF">Agub_g4139</name>
</gene>
<dbReference type="GO" id="GO:0000245">
    <property type="term" value="P:spliceosomal complex assembly"/>
    <property type="evidence" value="ECO:0007669"/>
    <property type="project" value="TreeGrafter"/>
</dbReference>
<dbReference type="InterPro" id="IPR003604">
    <property type="entry name" value="Matrin/U1-like-C_Znf_C2H2"/>
</dbReference>
<name>A0AAD3HJM7_9CHLO</name>
<dbReference type="FunFam" id="2.60.40.2690:FF:000002">
    <property type="entry name" value="Splicing factor 3a subunit 2"/>
    <property type="match status" value="1"/>
</dbReference>
<dbReference type="InterPro" id="IPR013087">
    <property type="entry name" value="Znf_C2H2_type"/>
</dbReference>
<dbReference type="GO" id="GO:0071004">
    <property type="term" value="C:U2-type prespliceosome"/>
    <property type="evidence" value="ECO:0007669"/>
    <property type="project" value="TreeGrafter"/>
</dbReference>
<keyword evidence="6" id="KW-0863">Zinc-finger</keyword>
<keyword evidence="7" id="KW-0862">Zinc</keyword>
<comment type="subcellular location">
    <subcellularLocation>
        <location evidence="1">Nucleus</location>
    </subcellularLocation>
</comment>
<dbReference type="EMBL" id="BMAR01000005">
    <property type="protein sequence ID" value="GFR43128.1"/>
    <property type="molecule type" value="Genomic_DNA"/>
</dbReference>
<dbReference type="SMART" id="SM00451">
    <property type="entry name" value="ZnF_U1"/>
    <property type="match status" value="1"/>
</dbReference>
<dbReference type="SMART" id="SM01050">
    <property type="entry name" value="CactinC_cactus"/>
    <property type="match status" value="1"/>
</dbReference>
<dbReference type="PROSITE" id="PS50171">
    <property type="entry name" value="ZF_MATRIN"/>
    <property type="match status" value="1"/>
</dbReference>
<evidence type="ECO:0000256" key="6">
    <source>
        <dbReference type="ARBA" id="ARBA00022771"/>
    </source>
</evidence>
<feature type="compositionally biased region" description="Basic and acidic residues" evidence="10">
    <location>
        <begin position="1"/>
        <end position="11"/>
    </location>
</feature>
<evidence type="ECO:0000256" key="4">
    <source>
        <dbReference type="ARBA" id="ARBA00022723"/>
    </source>
</evidence>
<evidence type="ECO:0000256" key="7">
    <source>
        <dbReference type="ARBA" id="ARBA00022833"/>
    </source>
</evidence>
<proteinExistence type="inferred from homology"/>
<feature type="region of interest" description="Disordered" evidence="10">
    <location>
        <begin position="244"/>
        <end position="299"/>
    </location>
</feature>
<evidence type="ECO:0000313" key="13">
    <source>
        <dbReference type="Proteomes" id="UP001054857"/>
    </source>
</evidence>
<accession>A0AAD3HJM7</accession>
<reference evidence="12 13" key="1">
    <citation type="journal article" date="2021" name="Sci. Rep.">
        <title>Genome sequencing of the multicellular alga Astrephomene provides insights into convergent evolution of germ-soma differentiation.</title>
        <authorList>
            <person name="Yamashita S."/>
            <person name="Yamamoto K."/>
            <person name="Matsuzaki R."/>
            <person name="Suzuki S."/>
            <person name="Yamaguchi H."/>
            <person name="Hirooka S."/>
            <person name="Minakuchi Y."/>
            <person name="Miyagishima S."/>
            <person name="Kawachi M."/>
            <person name="Toyoda A."/>
            <person name="Nozaki H."/>
        </authorList>
    </citation>
    <scope>NUCLEOTIDE SEQUENCE [LARGE SCALE GENOMIC DNA]</scope>
    <source>
        <strain evidence="12 13">NIES-4017</strain>
    </source>
</reference>
<feature type="region of interest" description="Disordered" evidence="10">
    <location>
        <begin position="1"/>
        <end position="27"/>
    </location>
</feature>
<feature type="domain" description="Matrin-type" evidence="11">
    <location>
        <begin position="56"/>
        <end position="86"/>
    </location>
</feature>
<dbReference type="InterPro" id="IPR031781">
    <property type="entry name" value="SF3A2_dom"/>
</dbReference>
<keyword evidence="5" id="KW-0747">Spliceosome</keyword>
<dbReference type="Proteomes" id="UP001054857">
    <property type="component" value="Unassembled WGS sequence"/>
</dbReference>
<dbReference type="PANTHER" id="PTHR23205">
    <property type="entry name" value="SPLICING FACTOR 3A SUBUNIT 2"/>
    <property type="match status" value="1"/>
</dbReference>
<evidence type="ECO:0000256" key="3">
    <source>
        <dbReference type="ARBA" id="ARBA00022664"/>
    </source>
</evidence>
<keyword evidence="9" id="KW-0539">Nucleus</keyword>
<comment type="caution">
    <text evidence="12">The sequence shown here is derived from an EMBL/GenBank/DDBJ whole genome shotgun (WGS) entry which is preliminary data.</text>
</comment>
<dbReference type="InterPro" id="IPR036236">
    <property type="entry name" value="Znf_C2H2_sf"/>
</dbReference>
<dbReference type="PANTHER" id="PTHR23205:SF0">
    <property type="entry name" value="SPLICING FACTOR 3A SUBUNIT 2"/>
    <property type="match status" value="1"/>
</dbReference>
<dbReference type="SUPFAM" id="SSF57667">
    <property type="entry name" value="beta-beta-alpha zinc fingers"/>
    <property type="match status" value="1"/>
</dbReference>
<evidence type="ECO:0000313" key="12">
    <source>
        <dbReference type="EMBL" id="GFR43128.1"/>
    </source>
</evidence>
<dbReference type="InterPro" id="IPR052092">
    <property type="entry name" value="SF3A2"/>
</dbReference>
<organism evidence="12 13">
    <name type="scientific">Astrephomene gubernaculifera</name>
    <dbReference type="NCBI Taxonomy" id="47775"/>
    <lineage>
        <taxon>Eukaryota</taxon>
        <taxon>Viridiplantae</taxon>
        <taxon>Chlorophyta</taxon>
        <taxon>core chlorophytes</taxon>
        <taxon>Chlorophyceae</taxon>
        <taxon>CS clade</taxon>
        <taxon>Chlamydomonadales</taxon>
        <taxon>Astrephomenaceae</taxon>
        <taxon>Astrephomene</taxon>
    </lineage>
</organism>
<dbReference type="Pfam" id="PF16835">
    <property type="entry name" value="SF3A2"/>
    <property type="match status" value="1"/>
</dbReference>
<keyword evidence="3" id="KW-0507">mRNA processing</keyword>
<evidence type="ECO:0000256" key="2">
    <source>
        <dbReference type="ARBA" id="ARBA00008995"/>
    </source>
</evidence>
<protein>
    <recommendedName>
        <fullName evidence="11">Matrin-type domain-containing protein</fullName>
    </recommendedName>
</protein>
<evidence type="ECO:0000256" key="9">
    <source>
        <dbReference type="ARBA" id="ARBA00023242"/>
    </source>
</evidence>
<dbReference type="GO" id="GO:0005686">
    <property type="term" value="C:U2 snRNP"/>
    <property type="evidence" value="ECO:0007669"/>
    <property type="project" value="TreeGrafter"/>
</dbReference>
<keyword evidence="13" id="KW-1185">Reference proteome</keyword>
<dbReference type="Pfam" id="PF12874">
    <property type="entry name" value="zf-met"/>
    <property type="match status" value="1"/>
</dbReference>
<keyword evidence="8" id="KW-0508">mRNA splicing</keyword>
<dbReference type="GO" id="GO:0003676">
    <property type="term" value="F:nucleic acid binding"/>
    <property type="evidence" value="ECO:0007669"/>
    <property type="project" value="InterPro"/>
</dbReference>
<dbReference type="Gene3D" id="2.60.40.2690">
    <property type="match status" value="1"/>
</dbReference>
<dbReference type="InterPro" id="IPR000690">
    <property type="entry name" value="Matrin/U1-C_Znf_C2H2"/>
</dbReference>
<evidence type="ECO:0000256" key="10">
    <source>
        <dbReference type="SAM" id="MobiDB-lite"/>
    </source>
</evidence>
<dbReference type="GO" id="GO:0071013">
    <property type="term" value="C:catalytic step 2 spliceosome"/>
    <property type="evidence" value="ECO:0007669"/>
    <property type="project" value="TreeGrafter"/>
</dbReference>
<sequence>MSFIAAREHGAKPGSGGPASAQNEAVDRRERLRRLALETIDLSKDPYFMRNHLGQYECRLCLTLHTNEGNYLAHTQGKRHQQNLAKRAAREAAEKAAAPAPQKRAPVRKTVKIGRPGYRVTKQFDTNSQQRSLLFQIEYPEIEEGTKPRHRFMSAYEQRVETADKAFQYLIFAAEPYENISFKIPNHEVDRSEGKMFTHWDPDNKVFSLQFYFARPRDQGQLPLGVMASPPLAILPPPLPPPGVIPPQPMLPPQGAPPPPMGVSMGIPPPHRLPPPPPPPPVSIPPPPGGQMPPPPPPF</sequence>
<evidence type="ECO:0000256" key="1">
    <source>
        <dbReference type="ARBA" id="ARBA00004123"/>
    </source>
</evidence>